<feature type="compositionally biased region" description="Basic residues" evidence="2">
    <location>
        <begin position="26"/>
        <end position="37"/>
    </location>
</feature>
<feature type="compositionally biased region" description="Basic and acidic residues" evidence="2">
    <location>
        <begin position="947"/>
        <end position="957"/>
    </location>
</feature>
<feature type="compositionally biased region" description="Polar residues" evidence="2">
    <location>
        <begin position="1549"/>
        <end position="1562"/>
    </location>
</feature>
<name>A0A9N8DPH2_9STRA</name>
<feature type="compositionally biased region" description="Polar residues" evidence="2">
    <location>
        <begin position="320"/>
        <end position="339"/>
    </location>
</feature>
<feature type="region of interest" description="Disordered" evidence="2">
    <location>
        <begin position="539"/>
        <end position="977"/>
    </location>
</feature>
<feature type="compositionally biased region" description="Low complexity" evidence="2">
    <location>
        <begin position="1"/>
        <end position="12"/>
    </location>
</feature>
<feature type="compositionally biased region" description="Basic and acidic residues" evidence="2">
    <location>
        <begin position="49"/>
        <end position="63"/>
    </location>
</feature>
<gene>
    <name evidence="3" type="ORF">SEMRO_277_G106340.1</name>
</gene>
<feature type="region of interest" description="Disordered" evidence="2">
    <location>
        <begin position="1170"/>
        <end position="1346"/>
    </location>
</feature>
<feature type="compositionally biased region" description="Polar residues" evidence="2">
    <location>
        <begin position="919"/>
        <end position="928"/>
    </location>
</feature>
<feature type="compositionally biased region" description="Basic and acidic residues" evidence="2">
    <location>
        <begin position="389"/>
        <end position="399"/>
    </location>
</feature>
<evidence type="ECO:0000313" key="3">
    <source>
        <dbReference type="EMBL" id="CAB9506748.1"/>
    </source>
</evidence>
<evidence type="ECO:0000313" key="4">
    <source>
        <dbReference type="Proteomes" id="UP001153069"/>
    </source>
</evidence>
<feature type="compositionally biased region" description="Basic and acidic residues" evidence="2">
    <location>
        <begin position="636"/>
        <end position="655"/>
    </location>
</feature>
<feature type="compositionally biased region" description="Basic and acidic residues" evidence="2">
    <location>
        <begin position="418"/>
        <end position="433"/>
    </location>
</feature>
<feature type="compositionally biased region" description="Polar residues" evidence="2">
    <location>
        <begin position="845"/>
        <end position="860"/>
    </location>
</feature>
<feature type="compositionally biased region" description="Basic and acidic residues" evidence="2">
    <location>
        <begin position="16"/>
        <end position="25"/>
    </location>
</feature>
<feature type="region of interest" description="Disordered" evidence="2">
    <location>
        <begin position="1372"/>
        <end position="1403"/>
    </location>
</feature>
<feature type="region of interest" description="Disordered" evidence="2">
    <location>
        <begin position="1536"/>
        <end position="1585"/>
    </location>
</feature>
<accession>A0A9N8DPH2</accession>
<feature type="compositionally biased region" description="Basic and acidic residues" evidence="2">
    <location>
        <begin position="499"/>
        <end position="513"/>
    </location>
</feature>
<feature type="compositionally biased region" description="Basic and acidic residues" evidence="2">
    <location>
        <begin position="465"/>
        <end position="479"/>
    </location>
</feature>
<feature type="compositionally biased region" description="Polar residues" evidence="2">
    <location>
        <begin position="731"/>
        <end position="742"/>
    </location>
</feature>
<feature type="region of interest" description="Disordered" evidence="2">
    <location>
        <begin position="314"/>
        <end position="339"/>
    </location>
</feature>
<sequence>MAATDSRSSAATRKSRSGDGEDRFRQWRRSRERKRARAAGTTAGGSRGTSEEKTKSNHDDEKPSNQGSTSKEESTERPFKNEEPKETASKDQDEINAKKPAASTTSTSSFSIKKRKQKNRSPNESSKGPEVTKDTSDVVDDASVPRQEDPEPEENNHHTATCINPLVEEMEKQLEGKSNEISSLKQQLEVERQYKAKWERAEQELSSQNKQITILEQALQKQKEKQTKRSHQQIADNKTIHSLNCQVYFWKQKLQAYHQTIQTASIPVMLQRQAQIMQLSFDSLITSETEIDEALLRVIQEPFPALTYLPPSGLLPVENGPSTNNHDNNNMDGECSQNGIANRQTSADHASNSNASIEGMTAEANAATTDINKLVADAPDMPGEGRSTAAEKCDDKDKTSVALGLELSASNENDNDDRDSPAQRESTKEKSDHGDEEEDHGSQPKRLSVDDVDGDVSAHSTGPEGTKHSCGSDELVGDKAEEESTTLEMTEEATASATQKEEETAIHNDQPERDEAEETILSSQETTLSLTVAVPLHNKLPSEAELGTSTEHLDRSSNEKEEAKASHEQSEAPQEPVEGNNSKGRESSPVVDAEVALATNEPGGRPISEDNDNDLAVLEMAICDGDGTNEATSLGETDKLENESTSAEQRDESKTETPINVEKLGEAGLPGAESGKNDNSGEDSGDTSKDCQGDLLWSDDDDDNASKASRRSSQSTLDSWRQTRQKKSKENQWMSTRKQTIQLERKQKQIEDFYPQVPERAKNKTYSGAGRKSTIGSKKKGSAAKNAEHTPGAKKRKTIVESEEQVEKRSRRRREPNTDLSGGIEIDDENAGSYETPMVVKYKSKPQQISEDPTSGTASKPRQKHVNRVSLSATKSVCATPDSFRTPQSTQVPLGGANPDAPNGKESNYRYNKAVETPSPISSFSSQDAALGGSPADELDDAALLVKSKDRPTEKAKTNKTRRNGRADTGRQAKAVQFVDEEDSLLKYSQPTVHNNSLPTVVNVVDVEMEESQAHQNDDTSQHHSGTTKHSSEVSDSPRKAAFDGDTQGTETQVDPKLLGTPPMFTKKPSNPGKTRDTKDPCINETPGSETQVDTKLLHTAESSSVKLDAGDTQGSETQVDPMYFGTSGRMVGSQAIKATSGGASTLAFADTQASETQLDLRYVGIGIKAGSQPKKSSSGKANAAVADTQGSETQFDPKWVDGSIANMAAPKEVPTKRARTNVHRETVPQKRHNDTQGSETQCDPGLLLDSTPQKARYGSHENSTEGGKPKKKNSTSQATEKALHAAAVPSKGETTSKFTLTRRVPSFSSRKTSASAPKKKKAPTRSNQKGWISTRKEKKSEDSFETMTTNLRAPVQYHGRANRRIIDAKLPVRSNTRAPGKENDNEWMEDSGPQSPQSPNYAYIDPRRSRKHVQACDRRDCPECKAFYDVVTRQFARQGMVHDDFQMARQDRVQHSRHTKWTKGITEQNTPDGFWEMSFKDSLDRKAEEAAAVGAAALQDRQNQQDIMHWFLEQEEDENEEMERMALAEAAATELTPGAYLVEEEKQATSTSSNQEENTAAPQIPEGQQVDEEAEENPYSQTQI</sequence>
<feature type="compositionally biased region" description="Basic and acidic residues" evidence="2">
    <location>
        <begin position="1030"/>
        <end position="1043"/>
    </location>
</feature>
<feature type="compositionally biased region" description="Basic and acidic residues" evidence="2">
    <location>
        <begin position="1223"/>
        <end position="1235"/>
    </location>
</feature>
<feature type="region of interest" description="Disordered" evidence="2">
    <location>
        <begin position="1009"/>
        <end position="1095"/>
    </location>
</feature>
<feature type="compositionally biased region" description="Basic and acidic residues" evidence="2">
    <location>
        <begin position="1012"/>
        <end position="1022"/>
    </location>
</feature>
<feature type="compositionally biased region" description="Basic and acidic residues" evidence="2">
    <location>
        <begin position="551"/>
        <end position="570"/>
    </location>
</feature>
<feature type="region of interest" description="Disordered" evidence="2">
    <location>
        <begin position="376"/>
        <end position="526"/>
    </location>
</feature>
<feature type="compositionally biased region" description="Polar residues" evidence="2">
    <location>
        <begin position="869"/>
        <end position="892"/>
    </location>
</feature>
<reference evidence="3" key="1">
    <citation type="submission" date="2020-06" db="EMBL/GenBank/DDBJ databases">
        <authorList>
            <consortium name="Plant Systems Biology data submission"/>
        </authorList>
    </citation>
    <scope>NUCLEOTIDE SEQUENCE</scope>
    <source>
        <strain evidence="3">D6</strain>
    </source>
</reference>
<proteinExistence type="predicted"/>
<comment type="caution">
    <text evidence="3">The sequence shown here is derived from an EMBL/GenBank/DDBJ whole genome shotgun (WGS) entry which is preliminary data.</text>
</comment>
<feature type="region of interest" description="Disordered" evidence="2">
    <location>
        <begin position="1"/>
        <end position="159"/>
    </location>
</feature>
<feature type="compositionally biased region" description="Acidic residues" evidence="2">
    <location>
        <begin position="480"/>
        <end position="491"/>
    </location>
</feature>
<feature type="compositionally biased region" description="Basic and acidic residues" evidence="2">
    <location>
        <begin position="146"/>
        <end position="157"/>
    </location>
</feature>
<feature type="compositionally biased region" description="Low complexity" evidence="2">
    <location>
        <begin position="98"/>
        <end position="111"/>
    </location>
</feature>
<evidence type="ECO:0000256" key="1">
    <source>
        <dbReference type="SAM" id="Coils"/>
    </source>
</evidence>
<dbReference type="Proteomes" id="UP001153069">
    <property type="component" value="Unassembled WGS sequence"/>
</dbReference>
<keyword evidence="1" id="KW-0175">Coiled coil</keyword>
<dbReference type="EMBL" id="CAICTM010000276">
    <property type="protein sequence ID" value="CAB9506748.1"/>
    <property type="molecule type" value="Genomic_DNA"/>
</dbReference>
<keyword evidence="4" id="KW-1185">Reference proteome</keyword>
<feature type="compositionally biased region" description="Basic and acidic residues" evidence="2">
    <location>
        <begin position="70"/>
        <end position="97"/>
    </location>
</feature>
<protein>
    <submittedName>
        <fullName evidence="3">Uncharacterized protein</fullName>
    </submittedName>
</protein>
<organism evidence="3 4">
    <name type="scientific">Seminavis robusta</name>
    <dbReference type="NCBI Taxonomy" id="568900"/>
    <lineage>
        <taxon>Eukaryota</taxon>
        <taxon>Sar</taxon>
        <taxon>Stramenopiles</taxon>
        <taxon>Ochrophyta</taxon>
        <taxon>Bacillariophyta</taxon>
        <taxon>Bacillariophyceae</taxon>
        <taxon>Bacillariophycidae</taxon>
        <taxon>Naviculales</taxon>
        <taxon>Naviculaceae</taxon>
        <taxon>Seminavis</taxon>
    </lineage>
</organism>
<feature type="coiled-coil region" evidence="1">
    <location>
        <begin position="167"/>
        <end position="225"/>
    </location>
</feature>
<evidence type="ECO:0000256" key="2">
    <source>
        <dbReference type="SAM" id="MobiDB-lite"/>
    </source>
</evidence>